<dbReference type="GeneID" id="7843066"/>
<dbReference type="InParanoid" id="Q235F1"/>
<gene>
    <name evidence="3" type="ORF">TTHERM_00802500</name>
</gene>
<feature type="compositionally biased region" description="Low complexity" evidence="2">
    <location>
        <begin position="471"/>
        <end position="481"/>
    </location>
</feature>
<feature type="region of interest" description="Disordered" evidence="2">
    <location>
        <begin position="612"/>
        <end position="653"/>
    </location>
</feature>
<sequence>MIPNFIGSPYRGNESETGSTTLFNQSQFCFNNTEQITFPQCKRGKDHQKLEYLDKNFQPFCPICVSQMQQSSMESLQFYSLQQIILKTDIAVRSKNSKYEFQNTIISESKTKMESILKGLSLIQQKLDSPKYNLGFAIQKFEQDCLQPSKQIRSLQSLLKQISQQTSTDILELNLQKLKQQVIILSKDEVKLKKDESDQNRKELALKIENYIESLKESSLVLFKLVNLMENQSNIDPLMQQNKLSYEEQGELEEEIQQEMNELIESYRDGQIKQIINDKDQEIAHLKSKIQDFQANQVEISDKFAKSQQCVFELSNELEKVSSILKLAGELNQIKKPQDILKDQQILEQCEFLKDENIRLKQEIDHINSQSDERINDLQEQIDRLNNDVLQHEEVQQNYQNLQKQIEEQKYSYLIQENKYVEEINKLKSSVNQKEADLKSLKQINEDQFAKLQDLENKLRNSQVQVEELQNQLSNQYQSQSTKDNLKDTISKQDNKVKELESNLKKKEEQKTELELQVKDLNDKLNTQKQLLYKSQEQAKQSQEQSRIFQEKSQEANEENLKLKEIIKECKNQIQLDERNIYRLESEIKSLSNQLKQTYKLVNDQQLMQQSSRQSKIGFISMAGSRRGSNESKRGTGGMNSGKLNVLGNNSKK</sequence>
<organism evidence="3 4">
    <name type="scientific">Tetrahymena thermophila (strain SB210)</name>
    <dbReference type="NCBI Taxonomy" id="312017"/>
    <lineage>
        <taxon>Eukaryota</taxon>
        <taxon>Sar</taxon>
        <taxon>Alveolata</taxon>
        <taxon>Ciliophora</taxon>
        <taxon>Intramacronucleata</taxon>
        <taxon>Oligohymenophorea</taxon>
        <taxon>Hymenostomatida</taxon>
        <taxon>Tetrahymenina</taxon>
        <taxon>Tetrahymenidae</taxon>
        <taxon>Tetrahymena</taxon>
    </lineage>
</organism>
<evidence type="ECO:0000313" key="4">
    <source>
        <dbReference type="Proteomes" id="UP000009168"/>
    </source>
</evidence>
<evidence type="ECO:0000313" key="3">
    <source>
        <dbReference type="EMBL" id="EAR92152.2"/>
    </source>
</evidence>
<protein>
    <submittedName>
        <fullName evidence="3">Uncharacterized protein</fullName>
    </submittedName>
</protein>
<dbReference type="HOGENOM" id="CLU_413641_0_0_1"/>
<evidence type="ECO:0000256" key="1">
    <source>
        <dbReference type="SAM" id="Coils"/>
    </source>
</evidence>
<feature type="coiled-coil region" evidence="1">
    <location>
        <begin position="246"/>
        <end position="296"/>
    </location>
</feature>
<keyword evidence="1" id="KW-0175">Coiled coil</keyword>
<accession>Q235F1</accession>
<dbReference type="EMBL" id="GG662763">
    <property type="protein sequence ID" value="EAR92152.2"/>
    <property type="molecule type" value="Genomic_DNA"/>
</dbReference>
<dbReference type="KEGG" id="tet:TTHERM_00802500"/>
<reference evidence="4" key="1">
    <citation type="journal article" date="2006" name="PLoS Biol.">
        <title>Macronuclear genome sequence of the ciliate Tetrahymena thermophila, a model eukaryote.</title>
        <authorList>
            <person name="Eisen J.A."/>
            <person name="Coyne R.S."/>
            <person name="Wu M."/>
            <person name="Wu D."/>
            <person name="Thiagarajan M."/>
            <person name="Wortman J.R."/>
            <person name="Badger J.H."/>
            <person name="Ren Q."/>
            <person name="Amedeo P."/>
            <person name="Jones K.M."/>
            <person name="Tallon L.J."/>
            <person name="Delcher A.L."/>
            <person name="Salzberg S.L."/>
            <person name="Silva J.C."/>
            <person name="Haas B.J."/>
            <person name="Majoros W.H."/>
            <person name="Farzad M."/>
            <person name="Carlton J.M."/>
            <person name="Smith R.K. Jr."/>
            <person name="Garg J."/>
            <person name="Pearlman R.E."/>
            <person name="Karrer K.M."/>
            <person name="Sun L."/>
            <person name="Manning G."/>
            <person name="Elde N.C."/>
            <person name="Turkewitz A.P."/>
            <person name="Asai D.J."/>
            <person name="Wilkes D.E."/>
            <person name="Wang Y."/>
            <person name="Cai H."/>
            <person name="Collins K."/>
            <person name="Stewart B.A."/>
            <person name="Lee S.R."/>
            <person name="Wilamowska K."/>
            <person name="Weinberg Z."/>
            <person name="Ruzzo W.L."/>
            <person name="Wloga D."/>
            <person name="Gaertig J."/>
            <person name="Frankel J."/>
            <person name="Tsao C.-C."/>
            <person name="Gorovsky M.A."/>
            <person name="Keeling P.J."/>
            <person name="Waller R.F."/>
            <person name="Patron N.J."/>
            <person name="Cherry J.M."/>
            <person name="Stover N.A."/>
            <person name="Krieger C.J."/>
            <person name="del Toro C."/>
            <person name="Ryder H.F."/>
            <person name="Williamson S.C."/>
            <person name="Barbeau R.A."/>
            <person name="Hamilton E.P."/>
            <person name="Orias E."/>
        </authorList>
    </citation>
    <scope>NUCLEOTIDE SEQUENCE [LARGE SCALE GENOMIC DNA]</scope>
    <source>
        <strain evidence="4">SB210</strain>
    </source>
</reference>
<proteinExistence type="predicted"/>
<name>Q235F1_TETTS</name>
<dbReference type="Proteomes" id="UP000009168">
    <property type="component" value="Unassembled WGS sequence"/>
</dbReference>
<dbReference type="RefSeq" id="XP_001012397.2">
    <property type="nucleotide sequence ID" value="XM_001012397.2"/>
</dbReference>
<keyword evidence="4" id="KW-1185">Reference proteome</keyword>
<dbReference type="AlphaFoldDB" id="Q235F1"/>
<evidence type="ECO:0000256" key="2">
    <source>
        <dbReference type="SAM" id="MobiDB-lite"/>
    </source>
</evidence>
<feature type="region of interest" description="Disordered" evidence="2">
    <location>
        <begin position="471"/>
        <end position="490"/>
    </location>
</feature>